<keyword evidence="3" id="KW-1185">Reference proteome</keyword>
<dbReference type="EMBL" id="JBCGBO010000004">
    <property type="protein sequence ID" value="KAK9208795.1"/>
    <property type="molecule type" value="Genomic_DNA"/>
</dbReference>
<comment type="caution">
    <text evidence="2">The sequence shown here is derived from an EMBL/GenBank/DDBJ whole genome shotgun (WGS) entry which is preliminary data.</text>
</comment>
<dbReference type="AlphaFoldDB" id="A0AAP0QR38"/>
<sequence length="85" mass="10086">MTVFSFINMHFLTLNNYLPHPLDNEAFEGECLTHIRRDYCYTLATMEWLGLSHMHIYMAKVISFFVSLIIKSIKSLYKYLILVFS</sequence>
<name>A0AAP0QR38_9ROSI</name>
<accession>A0AAP0QR38</accession>
<organism evidence="2 3">
    <name type="scientific">Citrus x changshan-huyou</name>
    <dbReference type="NCBI Taxonomy" id="2935761"/>
    <lineage>
        <taxon>Eukaryota</taxon>
        <taxon>Viridiplantae</taxon>
        <taxon>Streptophyta</taxon>
        <taxon>Embryophyta</taxon>
        <taxon>Tracheophyta</taxon>
        <taxon>Spermatophyta</taxon>
        <taxon>Magnoliopsida</taxon>
        <taxon>eudicotyledons</taxon>
        <taxon>Gunneridae</taxon>
        <taxon>Pentapetalae</taxon>
        <taxon>rosids</taxon>
        <taxon>malvids</taxon>
        <taxon>Sapindales</taxon>
        <taxon>Rutaceae</taxon>
        <taxon>Aurantioideae</taxon>
        <taxon>Citrus</taxon>
    </lineage>
</organism>
<gene>
    <name evidence="2" type="ORF">WN944_001155</name>
</gene>
<feature type="transmembrane region" description="Helical" evidence="1">
    <location>
        <begin position="54"/>
        <end position="70"/>
    </location>
</feature>
<reference evidence="2 3" key="1">
    <citation type="submission" date="2024-05" db="EMBL/GenBank/DDBJ databases">
        <title>Haplotype-resolved chromosome-level genome assembly of Huyou (Citrus changshanensis).</title>
        <authorList>
            <person name="Miao C."/>
            <person name="Chen W."/>
            <person name="Wu Y."/>
            <person name="Wang L."/>
            <person name="Zhao S."/>
            <person name="Grierson D."/>
            <person name="Xu C."/>
            <person name="Chen K."/>
        </authorList>
    </citation>
    <scope>NUCLEOTIDE SEQUENCE [LARGE SCALE GENOMIC DNA]</scope>
    <source>
        <strain evidence="2">01-14</strain>
        <tissue evidence="2">Leaf</tissue>
    </source>
</reference>
<protein>
    <submittedName>
        <fullName evidence="2">Uncharacterized protein</fullName>
    </submittedName>
</protein>
<evidence type="ECO:0000256" key="1">
    <source>
        <dbReference type="SAM" id="Phobius"/>
    </source>
</evidence>
<keyword evidence="1" id="KW-1133">Transmembrane helix</keyword>
<keyword evidence="1" id="KW-0472">Membrane</keyword>
<dbReference type="Proteomes" id="UP001428341">
    <property type="component" value="Unassembled WGS sequence"/>
</dbReference>
<keyword evidence="1" id="KW-0812">Transmembrane</keyword>
<evidence type="ECO:0000313" key="3">
    <source>
        <dbReference type="Proteomes" id="UP001428341"/>
    </source>
</evidence>
<evidence type="ECO:0000313" key="2">
    <source>
        <dbReference type="EMBL" id="KAK9208795.1"/>
    </source>
</evidence>
<proteinExistence type="predicted"/>